<dbReference type="InterPro" id="IPR011856">
    <property type="entry name" value="tRNA_endonuc-like_dom_sf"/>
</dbReference>
<dbReference type="EMBL" id="MTEJ01000162">
    <property type="protein sequence ID" value="OQX08860.1"/>
    <property type="molecule type" value="Genomic_DNA"/>
</dbReference>
<organism evidence="1 2">
    <name type="scientific">Thiothrix lacustris</name>
    <dbReference type="NCBI Taxonomy" id="525917"/>
    <lineage>
        <taxon>Bacteria</taxon>
        <taxon>Pseudomonadati</taxon>
        <taxon>Pseudomonadota</taxon>
        <taxon>Gammaproteobacteria</taxon>
        <taxon>Thiotrichales</taxon>
        <taxon>Thiotrichaceae</taxon>
        <taxon>Thiothrix</taxon>
    </lineage>
</organism>
<accession>A0A1Y1QM97</accession>
<dbReference type="InterPro" id="IPR011335">
    <property type="entry name" value="Restrct_endonuc-II-like"/>
</dbReference>
<dbReference type="Gene3D" id="3.40.1350.10">
    <property type="match status" value="1"/>
</dbReference>
<proteinExistence type="predicted"/>
<dbReference type="CDD" id="cd22366">
    <property type="entry name" value="XisH-like"/>
    <property type="match status" value="1"/>
</dbReference>
<dbReference type="SUPFAM" id="SSF52980">
    <property type="entry name" value="Restriction endonuclease-like"/>
    <property type="match status" value="1"/>
</dbReference>
<dbReference type="Pfam" id="PF08814">
    <property type="entry name" value="XisH"/>
    <property type="match status" value="1"/>
</dbReference>
<dbReference type="GO" id="GO:0003676">
    <property type="term" value="F:nucleic acid binding"/>
    <property type="evidence" value="ECO:0007669"/>
    <property type="project" value="InterPro"/>
</dbReference>
<reference evidence="1 2" key="1">
    <citation type="submission" date="2017-01" db="EMBL/GenBank/DDBJ databases">
        <title>Novel large sulfur bacteria in the metagenomes of groundwater-fed chemosynthetic microbial mats in the Lake Huron basin.</title>
        <authorList>
            <person name="Sharrar A.M."/>
            <person name="Flood B.E."/>
            <person name="Bailey J.V."/>
            <person name="Jones D.S."/>
            <person name="Biddanda B."/>
            <person name="Ruberg S.A."/>
            <person name="Marcus D.N."/>
            <person name="Dick G.J."/>
        </authorList>
    </citation>
    <scope>NUCLEOTIDE SEQUENCE [LARGE SCALE GENOMIC DNA]</scope>
    <source>
        <strain evidence="1">A8</strain>
    </source>
</reference>
<dbReference type="InterPro" id="IPR014919">
    <property type="entry name" value="XisH"/>
</dbReference>
<gene>
    <name evidence="1" type="ORF">BWK73_24270</name>
</gene>
<dbReference type="AlphaFoldDB" id="A0A1Y1QM97"/>
<dbReference type="Proteomes" id="UP000192491">
    <property type="component" value="Unassembled WGS sequence"/>
</dbReference>
<comment type="caution">
    <text evidence="1">The sequence shown here is derived from an EMBL/GenBank/DDBJ whole genome shotgun (WGS) entry which is preliminary data.</text>
</comment>
<protein>
    <submittedName>
        <fullName evidence="1">Fatty-acid oxidation protein subunit alpha</fullName>
    </submittedName>
</protein>
<evidence type="ECO:0000313" key="2">
    <source>
        <dbReference type="Proteomes" id="UP000192491"/>
    </source>
</evidence>
<name>A0A1Y1QM97_9GAMM</name>
<evidence type="ECO:0000313" key="1">
    <source>
        <dbReference type="EMBL" id="OQX08860.1"/>
    </source>
</evidence>
<sequence>MAARDLFHQAVVSALQKEGWVITHDPLAVPIGGIDLYIDLGAERLLAAEREGQRIAVEIKCFISASLVSAFHTALGQYLNYRLALEENEQQRELYLAIPHDAYKQFFLLPFTQLALERHQVNLLVFHPEREEVILWKN</sequence>